<feature type="transmembrane region" description="Helical" evidence="1">
    <location>
        <begin position="69"/>
        <end position="88"/>
    </location>
</feature>
<dbReference type="Proteomes" id="UP000000263">
    <property type="component" value="Chromosome"/>
</dbReference>
<dbReference type="HOGENOM" id="CLU_1049236_0_0_0"/>
<gene>
    <name evidence="2" type="ordered locus">Rcas_3128</name>
</gene>
<dbReference type="Pfam" id="PF17248">
    <property type="entry name" value="DUF5317"/>
    <property type="match status" value="1"/>
</dbReference>
<reference evidence="2 3" key="1">
    <citation type="submission" date="2007-08" db="EMBL/GenBank/DDBJ databases">
        <title>Complete sequence of Roseiflexus castenholzii DSM 13941.</title>
        <authorList>
            <consortium name="US DOE Joint Genome Institute"/>
            <person name="Copeland A."/>
            <person name="Lucas S."/>
            <person name="Lapidus A."/>
            <person name="Barry K."/>
            <person name="Glavina del Rio T."/>
            <person name="Dalin E."/>
            <person name="Tice H."/>
            <person name="Pitluck S."/>
            <person name="Thompson L.S."/>
            <person name="Brettin T."/>
            <person name="Bruce D."/>
            <person name="Detter J.C."/>
            <person name="Han C."/>
            <person name="Tapia R."/>
            <person name="Schmutz J."/>
            <person name="Larimer F."/>
            <person name="Land M."/>
            <person name="Hauser L."/>
            <person name="Kyrpides N."/>
            <person name="Mikhailova N."/>
            <person name="Bryant D.A."/>
            <person name="Hanada S."/>
            <person name="Tsukatani Y."/>
            <person name="Richardson P."/>
        </authorList>
    </citation>
    <scope>NUCLEOTIDE SEQUENCE [LARGE SCALE GENOMIC DNA]</scope>
    <source>
        <strain evidence="3">DSM 13941 / HLO8</strain>
    </source>
</reference>
<organism evidence="2 3">
    <name type="scientific">Roseiflexus castenholzii (strain DSM 13941 / HLO8)</name>
    <dbReference type="NCBI Taxonomy" id="383372"/>
    <lineage>
        <taxon>Bacteria</taxon>
        <taxon>Bacillati</taxon>
        <taxon>Chloroflexota</taxon>
        <taxon>Chloroflexia</taxon>
        <taxon>Chloroflexales</taxon>
        <taxon>Roseiflexineae</taxon>
        <taxon>Roseiflexaceae</taxon>
        <taxon>Roseiflexus</taxon>
    </lineage>
</organism>
<feature type="transmembrane region" description="Helical" evidence="1">
    <location>
        <begin position="139"/>
        <end position="161"/>
    </location>
</feature>
<keyword evidence="3" id="KW-1185">Reference proteome</keyword>
<protein>
    <submittedName>
        <fullName evidence="2">Uncharacterized protein</fullName>
    </submittedName>
</protein>
<name>A7NNP1_ROSCS</name>
<dbReference type="OrthoDB" id="163815at2"/>
<dbReference type="EMBL" id="CP000804">
    <property type="protein sequence ID" value="ABU59182.1"/>
    <property type="molecule type" value="Genomic_DNA"/>
</dbReference>
<dbReference type="AlphaFoldDB" id="A7NNP1"/>
<feature type="transmembrane region" description="Helical" evidence="1">
    <location>
        <begin position="42"/>
        <end position="62"/>
    </location>
</feature>
<keyword evidence="1" id="KW-0472">Membrane</keyword>
<evidence type="ECO:0000256" key="1">
    <source>
        <dbReference type="SAM" id="Phobius"/>
    </source>
</evidence>
<evidence type="ECO:0000313" key="3">
    <source>
        <dbReference type="Proteomes" id="UP000000263"/>
    </source>
</evidence>
<proteinExistence type="predicted"/>
<dbReference type="InterPro" id="IPR035168">
    <property type="entry name" value="DUF5317"/>
</dbReference>
<dbReference type="RefSeq" id="WP_012121606.1">
    <property type="nucleotide sequence ID" value="NC_009767.1"/>
</dbReference>
<accession>A7NNP1</accession>
<sequence length="268" mass="28810">MTLFVVYLACALVGAVIALWRAPSWPRYNLLLAIAAVPQIAHILGIHISEMFVLSVVAMILWCVCNYRIAGVPVVAGGAALNMLAMAWHGGAMPVRADILADLGYHFEAGVLLEGSKDIVVHGSPLWILSDWLPISTTLLTLIISPGDILIASGVLIWLLFSRTPNPDSERKHPMLAFRTPAAPSEQHLHLVPGHSARPALTRLALLAAADPALAERLLHDPFDAADAHPHYHVSLDARDRATLAAIRARARTVGEFLGELAAEVDGI</sequence>
<keyword evidence="1" id="KW-0812">Transmembrane</keyword>
<dbReference type="KEGG" id="rca:Rcas_3128"/>
<keyword evidence="1" id="KW-1133">Transmembrane helix</keyword>
<evidence type="ECO:0000313" key="2">
    <source>
        <dbReference type="EMBL" id="ABU59182.1"/>
    </source>
</evidence>
<dbReference type="eggNOG" id="ENOG5030M0E">
    <property type="taxonomic scope" value="Bacteria"/>
</dbReference>